<keyword evidence="1" id="KW-0378">Hydrolase</keyword>
<keyword evidence="1" id="KW-0547">Nucleotide-binding</keyword>
<dbReference type="RefSeq" id="WP_005088610.1">
    <property type="nucleotide sequence ID" value="NZ_BKQF01000164.1"/>
</dbReference>
<dbReference type="SMART" id="SM00490">
    <property type="entry name" value="HELICc"/>
    <property type="match status" value="1"/>
</dbReference>
<accession>A0A6L9E4I0</accession>
<dbReference type="SMART" id="SM00487">
    <property type="entry name" value="DEXDc"/>
    <property type="match status" value="1"/>
</dbReference>
<dbReference type="GO" id="GO:0016787">
    <property type="term" value="F:hydrolase activity"/>
    <property type="evidence" value="ECO:0007669"/>
    <property type="project" value="InterPro"/>
</dbReference>
<dbReference type="InterPro" id="IPR014001">
    <property type="entry name" value="Helicase_ATP-bd"/>
</dbReference>
<dbReference type="Pfam" id="PF00271">
    <property type="entry name" value="Helicase_C"/>
    <property type="match status" value="1"/>
</dbReference>
<dbReference type="EMBL" id="CP031976">
    <property type="protein sequence ID" value="QHI12112.1"/>
    <property type="molecule type" value="Genomic_DNA"/>
</dbReference>
<dbReference type="AlphaFoldDB" id="A0A6L9E4I0"/>
<dbReference type="PROSITE" id="PS51192">
    <property type="entry name" value="HELICASE_ATP_BIND_1"/>
    <property type="match status" value="1"/>
</dbReference>
<name>A0A6L9E4I0_ACIHA</name>
<dbReference type="GO" id="GO:0004386">
    <property type="term" value="F:helicase activity"/>
    <property type="evidence" value="ECO:0007669"/>
    <property type="project" value="UniProtKB-KW"/>
</dbReference>
<sequence length="620" mass="70975">MSYFKDTTVNIVGNNKLRSPQIEAYIKIQDYFEQNPQGEALVVLPTGTGKSGLISIAPYGTSNGRVLIITPGLVTKESISKTQESLKDNFWINFDVIFGSNNLPVVCEFTPDITDEHLASSNIIYSNIQRVISQYENCLKNRVPHDFFDMVIIDESHHSAASSWEAILGYFNTAKKLHVTGTPFRGDGLPIPGEKIHETPLSEVMRDKFVKYLKKETVNAHHLYFITPEFPDERLTVEQVLRFKDSEWIQKCVALSKECSMDVINHSLIKLKELREISPDVPHKIIAVGCSIQHAEDLQRWYEEAGLKSILIHSNMEKNIQTAKFKAIENHECDVVVSVNMLMEGYDHKYLTILSIFRPYKSLNAFAQVIGRVLRAIPEEEIRAFEIDNNATVIFHEETGLNELWEDFQKEVNRAKTERIKDYTLKELTSDYQRKTQSLAEVDSVAAFISDQDSFLPDIDFNELFESKRQEINSKVKETLRKFTEIQNLDENILKTLEKQLIDQESKKISTDFIDPELLEKRPTVARDQLRKLIKKKTEDEVTNLLSDHGYDPKGLELANSFSRHTSTIKPGIANDGTLVMYINFKLYDKFGSIASRDNATLVKSLKVIPSLIEEVRKMI</sequence>
<dbReference type="SUPFAM" id="SSF52540">
    <property type="entry name" value="P-loop containing nucleoside triphosphate hydrolases"/>
    <property type="match status" value="1"/>
</dbReference>
<dbReference type="PANTHER" id="PTHR47396">
    <property type="entry name" value="TYPE I RESTRICTION ENZYME ECOKI R PROTEIN"/>
    <property type="match status" value="1"/>
</dbReference>
<dbReference type="PROSITE" id="PS51194">
    <property type="entry name" value="HELICASE_CTER"/>
    <property type="match status" value="1"/>
</dbReference>
<keyword evidence="1" id="KW-0067">ATP-binding</keyword>
<dbReference type="InterPro" id="IPR027417">
    <property type="entry name" value="P-loop_NTPase"/>
</dbReference>
<dbReference type="Pfam" id="PF04851">
    <property type="entry name" value="ResIII"/>
    <property type="match status" value="1"/>
</dbReference>
<dbReference type="GO" id="GO:0005524">
    <property type="term" value="F:ATP binding"/>
    <property type="evidence" value="ECO:0007669"/>
    <property type="project" value="InterPro"/>
</dbReference>
<dbReference type="InterPro" id="IPR006935">
    <property type="entry name" value="Helicase/UvrB_N"/>
</dbReference>
<protein>
    <submittedName>
        <fullName evidence="1">Helicase</fullName>
    </submittedName>
</protein>
<reference evidence="1 2" key="1">
    <citation type="submission" date="2018-08" db="EMBL/GenBank/DDBJ databases">
        <title>Analysis of the genomic diversity of Mexican Acinetobacter haemolyticus clinical isolates.</title>
        <authorList>
            <person name="Castro-Jaimes S."/>
            <person name="Cevallos M.A."/>
        </authorList>
    </citation>
    <scope>NUCLEOTIDE SEQUENCE [LARGE SCALE GENOMIC DNA]</scope>
    <source>
        <strain evidence="1 2">AN43</strain>
    </source>
</reference>
<dbReference type="GO" id="GO:0003677">
    <property type="term" value="F:DNA binding"/>
    <property type="evidence" value="ECO:0007669"/>
    <property type="project" value="InterPro"/>
</dbReference>
<dbReference type="Gene3D" id="3.40.50.300">
    <property type="entry name" value="P-loop containing nucleotide triphosphate hydrolases"/>
    <property type="match status" value="2"/>
</dbReference>
<keyword evidence="1" id="KW-0347">Helicase</keyword>
<dbReference type="PANTHER" id="PTHR47396:SF1">
    <property type="entry name" value="ATP-DEPENDENT HELICASE IRC3-RELATED"/>
    <property type="match status" value="1"/>
</dbReference>
<dbReference type="InterPro" id="IPR050742">
    <property type="entry name" value="Helicase_Restrict-Modif_Enz"/>
</dbReference>
<dbReference type="InterPro" id="IPR001650">
    <property type="entry name" value="Helicase_C-like"/>
</dbReference>
<evidence type="ECO:0000313" key="1">
    <source>
        <dbReference type="EMBL" id="QHI12112.1"/>
    </source>
</evidence>
<evidence type="ECO:0000313" key="2">
    <source>
        <dbReference type="Proteomes" id="UP000463868"/>
    </source>
</evidence>
<proteinExistence type="predicted"/>
<dbReference type="Proteomes" id="UP000463868">
    <property type="component" value="Chromosome"/>
</dbReference>
<gene>
    <name evidence="1" type="ORF">AhaeAN43_01270</name>
</gene>
<dbReference type="GO" id="GO:0005829">
    <property type="term" value="C:cytosol"/>
    <property type="evidence" value="ECO:0007669"/>
    <property type="project" value="TreeGrafter"/>
</dbReference>
<organism evidence="1 2">
    <name type="scientific">Acinetobacter haemolyticus</name>
    <dbReference type="NCBI Taxonomy" id="29430"/>
    <lineage>
        <taxon>Bacteria</taxon>
        <taxon>Pseudomonadati</taxon>
        <taxon>Pseudomonadota</taxon>
        <taxon>Gammaproteobacteria</taxon>
        <taxon>Moraxellales</taxon>
        <taxon>Moraxellaceae</taxon>
        <taxon>Acinetobacter</taxon>
    </lineage>
</organism>